<accession>H5XIG5</accession>
<dbReference type="InterPro" id="IPR050109">
    <property type="entry name" value="HTH-type_TetR-like_transc_reg"/>
</dbReference>
<dbReference type="HOGENOM" id="CLU_069543_5_2_11"/>
<dbReference type="InterPro" id="IPR036271">
    <property type="entry name" value="Tet_transcr_reg_TetR-rel_C_sf"/>
</dbReference>
<dbReference type="PRINTS" id="PR00455">
    <property type="entry name" value="HTHTETR"/>
</dbReference>
<dbReference type="EMBL" id="CM001440">
    <property type="protein sequence ID" value="EHR62826.1"/>
    <property type="molecule type" value="Genomic_DNA"/>
</dbReference>
<dbReference type="PROSITE" id="PS50977">
    <property type="entry name" value="HTH_TETR_2"/>
    <property type="match status" value="1"/>
</dbReference>
<dbReference type="GO" id="GO:0000976">
    <property type="term" value="F:transcription cis-regulatory region binding"/>
    <property type="evidence" value="ECO:0007669"/>
    <property type="project" value="TreeGrafter"/>
</dbReference>
<dbReference type="SUPFAM" id="SSF46689">
    <property type="entry name" value="Homeodomain-like"/>
    <property type="match status" value="1"/>
</dbReference>
<evidence type="ECO:0000259" key="6">
    <source>
        <dbReference type="PROSITE" id="PS50977"/>
    </source>
</evidence>
<dbReference type="InterPro" id="IPR003012">
    <property type="entry name" value="Tet_transcr_reg_TetR"/>
</dbReference>
<keyword evidence="4" id="KW-0804">Transcription</keyword>
<dbReference type="STRING" id="882082.SaccyDRAFT_4003"/>
<dbReference type="SUPFAM" id="SSF48498">
    <property type="entry name" value="Tetracyclin repressor-like, C-terminal domain"/>
    <property type="match status" value="1"/>
</dbReference>
<dbReference type="PANTHER" id="PTHR30055">
    <property type="entry name" value="HTH-TYPE TRANSCRIPTIONAL REGULATOR RUTR"/>
    <property type="match status" value="1"/>
</dbReference>
<sequence>MYTVQGPFTLYNRAAMAHEAVDTERPPLTPRTVVGAALSLAESAGLESVTIRRLAKELGVTPMALYWHFRNKDELLDGMVGELYSQMEPTADSSAPWPRQLRDLLGSVIDVLRRYPSAAPLFATRSPASESSLRITEALLDILRRGGFSPRDATQIARHALSTLAHLVEAVPRPDNPELTETRRRMRLFLESLEPDRFPRLAEAANPLSECEDPERHIRFGLDLLVGGVEAMARNR</sequence>
<dbReference type="PANTHER" id="PTHR30055:SF151">
    <property type="entry name" value="TRANSCRIPTIONAL REGULATORY PROTEIN"/>
    <property type="match status" value="1"/>
</dbReference>
<dbReference type="InterPro" id="IPR001647">
    <property type="entry name" value="HTH_TetR"/>
</dbReference>
<evidence type="ECO:0000256" key="2">
    <source>
        <dbReference type="ARBA" id="ARBA00023015"/>
    </source>
</evidence>
<evidence type="ECO:0000256" key="5">
    <source>
        <dbReference type="PROSITE-ProRule" id="PRU00335"/>
    </source>
</evidence>
<keyword evidence="8" id="KW-1185">Reference proteome</keyword>
<gene>
    <name evidence="7" type="ORF">SaccyDRAFT_4003</name>
</gene>
<proteinExistence type="predicted"/>
<evidence type="ECO:0000256" key="3">
    <source>
        <dbReference type="ARBA" id="ARBA00023125"/>
    </source>
</evidence>
<dbReference type="Pfam" id="PF02909">
    <property type="entry name" value="TetR_C_1"/>
    <property type="match status" value="1"/>
</dbReference>
<dbReference type="InterPro" id="IPR004111">
    <property type="entry name" value="Repressor_TetR_C"/>
</dbReference>
<dbReference type="Gene3D" id="1.10.357.10">
    <property type="entry name" value="Tetracycline Repressor, domain 2"/>
    <property type="match status" value="1"/>
</dbReference>
<keyword evidence="3 5" id="KW-0238">DNA-binding</keyword>
<feature type="DNA-binding region" description="H-T-H motif" evidence="5">
    <location>
        <begin position="50"/>
        <end position="69"/>
    </location>
</feature>
<dbReference type="eggNOG" id="COG1309">
    <property type="taxonomic scope" value="Bacteria"/>
</dbReference>
<dbReference type="InterPro" id="IPR009057">
    <property type="entry name" value="Homeodomain-like_sf"/>
</dbReference>
<dbReference type="Proteomes" id="UP000002791">
    <property type="component" value="Chromosome"/>
</dbReference>
<reference evidence="7 8" key="1">
    <citation type="submission" date="2011-11" db="EMBL/GenBank/DDBJ databases">
        <title>The Noncontiguous Finished sequence of Saccharomonospora cyanea NA-134.</title>
        <authorList>
            <consortium name="US DOE Joint Genome Institute"/>
            <person name="Lucas S."/>
            <person name="Han J."/>
            <person name="Lapidus A."/>
            <person name="Cheng J.-F."/>
            <person name="Goodwin L."/>
            <person name="Pitluck S."/>
            <person name="Peters L."/>
            <person name="Ovchinnikova G."/>
            <person name="Lu M."/>
            <person name="Detter J.C."/>
            <person name="Han C."/>
            <person name="Tapia R."/>
            <person name="Land M."/>
            <person name="Hauser L."/>
            <person name="Kyrpides N."/>
            <person name="Ivanova N."/>
            <person name="Pagani I."/>
            <person name="Brambilla E.-M."/>
            <person name="Klenk H.-P."/>
            <person name="Woyke T."/>
        </authorList>
    </citation>
    <scope>NUCLEOTIDE SEQUENCE [LARGE SCALE GENOMIC DNA]</scope>
    <source>
        <strain evidence="7 8">NA-134</strain>
    </source>
</reference>
<keyword evidence="1" id="KW-0678">Repressor</keyword>
<dbReference type="GO" id="GO:0046677">
    <property type="term" value="P:response to antibiotic"/>
    <property type="evidence" value="ECO:0007669"/>
    <property type="project" value="InterPro"/>
</dbReference>
<evidence type="ECO:0000313" key="7">
    <source>
        <dbReference type="EMBL" id="EHR62826.1"/>
    </source>
</evidence>
<dbReference type="GO" id="GO:0045892">
    <property type="term" value="P:negative regulation of DNA-templated transcription"/>
    <property type="evidence" value="ECO:0007669"/>
    <property type="project" value="InterPro"/>
</dbReference>
<dbReference type="AlphaFoldDB" id="H5XIG5"/>
<dbReference type="GO" id="GO:0003700">
    <property type="term" value="F:DNA-binding transcription factor activity"/>
    <property type="evidence" value="ECO:0007669"/>
    <property type="project" value="TreeGrafter"/>
</dbReference>
<evidence type="ECO:0000256" key="4">
    <source>
        <dbReference type="ARBA" id="ARBA00023163"/>
    </source>
</evidence>
<name>H5XIG5_9PSEU</name>
<evidence type="ECO:0000313" key="8">
    <source>
        <dbReference type="Proteomes" id="UP000002791"/>
    </source>
</evidence>
<evidence type="ECO:0000256" key="1">
    <source>
        <dbReference type="ARBA" id="ARBA00022491"/>
    </source>
</evidence>
<organism evidence="7 8">
    <name type="scientific">Saccharomonospora cyanea NA-134</name>
    <dbReference type="NCBI Taxonomy" id="882082"/>
    <lineage>
        <taxon>Bacteria</taxon>
        <taxon>Bacillati</taxon>
        <taxon>Actinomycetota</taxon>
        <taxon>Actinomycetes</taxon>
        <taxon>Pseudonocardiales</taxon>
        <taxon>Pseudonocardiaceae</taxon>
        <taxon>Saccharomonospora</taxon>
    </lineage>
</organism>
<keyword evidence="2" id="KW-0805">Transcription regulation</keyword>
<dbReference type="Pfam" id="PF00440">
    <property type="entry name" value="TetR_N"/>
    <property type="match status" value="1"/>
</dbReference>
<feature type="domain" description="HTH tetR-type" evidence="6">
    <location>
        <begin position="27"/>
        <end position="87"/>
    </location>
</feature>
<dbReference type="PRINTS" id="PR00400">
    <property type="entry name" value="TETREPRESSOR"/>
</dbReference>
<protein>
    <submittedName>
        <fullName evidence="7">Transcriptional regulator</fullName>
    </submittedName>
</protein>